<gene>
    <name evidence="1" type="ORF">rCG_24325</name>
</gene>
<name>A6K586_RAT</name>
<dbReference type="Proteomes" id="UP000234681">
    <property type="component" value="Chromosome 4"/>
</dbReference>
<evidence type="ECO:0000313" key="1">
    <source>
        <dbReference type="EMBL" id="EDL99395.1"/>
    </source>
</evidence>
<organism evidence="1 2">
    <name type="scientific">Rattus norvegicus</name>
    <name type="common">Rat</name>
    <dbReference type="NCBI Taxonomy" id="10116"/>
    <lineage>
        <taxon>Eukaryota</taxon>
        <taxon>Metazoa</taxon>
        <taxon>Chordata</taxon>
        <taxon>Craniata</taxon>
        <taxon>Vertebrata</taxon>
        <taxon>Euteleostomi</taxon>
        <taxon>Mammalia</taxon>
        <taxon>Eutheria</taxon>
        <taxon>Euarchontoglires</taxon>
        <taxon>Glires</taxon>
        <taxon>Rodentia</taxon>
        <taxon>Myomorpha</taxon>
        <taxon>Muroidea</taxon>
        <taxon>Muridae</taxon>
        <taxon>Murinae</taxon>
        <taxon>Rattus</taxon>
    </lineage>
</organism>
<accession>A6K586</accession>
<reference evidence="2" key="1">
    <citation type="submission" date="2005-09" db="EMBL/GenBank/DDBJ databases">
        <authorList>
            <person name="Mural R.J."/>
            <person name="Li P.W."/>
            <person name="Adams M.D."/>
            <person name="Amanatides P.G."/>
            <person name="Baden-Tillson H."/>
            <person name="Barnstead M."/>
            <person name="Chin S.H."/>
            <person name="Dew I."/>
            <person name="Evans C.A."/>
            <person name="Ferriera S."/>
            <person name="Flanigan M."/>
            <person name="Fosler C."/>
            <person name="Glodek A."/>
            <person name="Gu Z."/>
            <person name="Holt R.A."/>
            <person name="Jennings D."/>
            <person name="Kraft C.L."/>
            <person name="Lu F."/>
            <person name="Nguyen T."/>
            <person name="Nusskern D.R."/>
            <person name="Pfannkoch C.M."/>
            <person name="Sitter C."/>
            <person name="Sutton G.G."/>
            <person name="Venter J.C."/>
            <person name="Wang Z."/>
            <person name="Woodage T."/>
            <person name="Zheng X.H."/>
            <person name="Zhong F."/>
        </authorList>
    </citation>
    <scope>NUCLEOTIDE SEQUENCE [LARGE SCALE GENOMIC DNA]</scope>
    <source>
        <strain>BN</strain>
        <strain evidence="2">Sprague-Dawley</strain>
    </source>
</reference>
<dbReference type="AlphaFoldDB" id="A6K586"/>
<sequence length="21" mass="2297">MCQMGRFDFPGIIPETVLGQG</sequence>
<evidence type="ECO:0000313" key="2">
    <source>
        <dbReference type="Proteomes" id="UP000234681"/>
    </source>
</evidence>
<proteinExistence type="predicted"/>
<dbReference type="EMBL" id="CH474020">
    <property type="protein sequence ID" value="EDL99395.1"/>
    <property type="molecule type" value="Genomic_DNA"/>
</dbReference>
<protein>
    <submittedName>
        <fullName evidence="1">RCG24325</fullName>
    </submittedName>
</protein>